<proteinExistence type="predicted"/>
<dbReference type="EMBL" id="ML986499">
    <property type="protein sequence ID" value="KAF2275047.1"/>
    <property type="molecule type" value="Genomic_DNA"/>
</dbReference>
<reference evidence="2" key="1">
    <citation type="journal article" date="2020" name="Stud. Mycol.">
        <title>101 Dothideomycetes genomes: a test case for predicting lifestyles and emergence of pathogens.</title>
        <authorList>
            <person name="Haridas S."/>
            <person name="Albert R."/>
            <person name="Binder M."/>
            <person name="Bloem J."/>
            <person name="Labutti K."/>
            <person name="Salamov A."/>
            <person name="Andreopoulos B."/>
            <person name="Baker S."/>
            <person name="Barry K."/>
            <person name="Bills G."/>
            <person name="Bluhm B."/>
            <person name="Cannon C."/>
            <person name="Castanera R."/>
            <person name="Culley D."/>
            <person name="Daum C."/>
            <person name="Ezra D."/>
            <person name="Gonzalez J."/>
            <person name="Henrissat B."/>
            <person name="Kuo A."/>
            <person name="Liang C."/>
            <person name="Lipzen A."/>
            <person name="Lutzoni F."/>
            <person name="Magnuson J."/>
            <person name="Mondo S."/>
            <person name="Nolan M."/>
            <person name="Ohm R."/>
            <person name="Pangilinan J."/>
            <person name="Park H.-J."/>
            <person name="Ramirez L."/>
            <person name="Alfaro M."/>
            <person name="Sun H."/>
            <person name="Tritt A."/>
            <person name="Yoshinaga Y."/>
            <person name="Zwiers L.-H."/>
            <person name="Turgeon B."/>
            <person name="Goodwin S."/>
            <person name="Spatafora J."/>
            <person name="Crous P."/>
            <person name="Grigoriev I."/>
        </authorList>
    </citation>
    <scope>NUCLEOTIDE SEQUENCE</scope>
    <source>
        <strain evidence="2">CBS 379.55</strain>
    </source>
</reference>
<dbReference type="GeneID" id="54556337"/>
<evidence type="ECO:0000313" key="2">
    <source>
        <dbReference type="EMBL" id="KAF2275047.1"/>
    </source>
</evidence>
<accession>A0A6A6JFE2</accession>
<keyword evidence="3" id="KW-1185">Reference proteome</keyword>
<evidence type="ECO:0000256" key="1">
    <source>
        <dbReference type="SAM" id="MobiDB-lite"/>
    </source>
</evidence>
<feature type="compositionally biased region" description="Basic and acidic residues" evidence="1">
    <location>
        <begin position="1"/>
        <end position="16"/>
    </location>
</feature>
<organism evidence="2 3">
    <name type="scientific">Westerdykella ornata</name>
    <dbReference type="NCBI Taxonomy" id="318751"/>
    <lineage>
        <taxon>Eukaryota</taxon>
        <taxon>Fungi</taxon>
        <taxon>Dikarya</taxon>
        <taxon>Ascomycota</taxon>
        <taxon>Pezizomycotina</taxon>
        <taxon>Dothideomycetes</taxon>
        <taxon>Pleosporomycetidae</taxon>
        <taxon>Pleosporales</taxon>
        <taxon>Sporormiaceae</taxon>
        <taxon>Westerdykella</taxon>
    </lineage>
</organism>
<dbReference type="Proteomes" id="UP000800097">
    <property type="component" value="Unassembled WGS sequence"/>
</dbReference>
<gene>
    <name evidence="2" type="ORF">EI97DRAFT_86128</name>
</gene>
<feature type="compositionally biased region" description="Acidic residues" evidence="1">
    <location>
        <begin position="84"/>
        <end position="98"/>
    </location>
</feature>
<sequence>MSRRENAAAATQERETQTCPSRWLTRRFSRLWFPHALPPHTPTAATTTTISCNGHCCHTALAPGLRGLQLRQQQQQQQQQAGKEEEEEEEEGEGEGEEAPEHHHHLQQQQQSKSASSTPRGPY</sequence>
<dbReference type="AlphaFoldDB" id="A0A6A6JFE2"/>
<name>A0A6A6JFE2_WESOR</name>
<evidence type="ECO:0000313" key="3">
    <source>
        <dbReference type="Proteomes" id="UP000800097"/>
    </source>
</evidence>
<feature type="compositionally biased region" description="Polar residues" evidence="1">
    <location>
        <begin position="112"/>
        <end position="123"/>
    </location>
</feature>
<feature type="region of interest" description="Disordered" evidence="1">
    <location>
        <begin position="1"/>
        <end position="21"/>
    </location>
</feature>
<protein>
    <submittedName>
        <fullName evidence="2">Uncharacterized protein</fullName>
    </submittedName>
</protein>
<feature type="compositionally biased region" description="Low complexity" evidence="1">
    <location>
        <begin position="68"/>
        <end position="81"/>
    </location>
</feature>
<feature type="region of interest" description="Disordered" evidence="1">
    <location>
        <begin position="68"/>
        <end position="123"/>
    </location>
</feature>
<dbReference type="RefSeq" id="XP_033652586.1">
    <property type="nucleotide sequence ID" value="XM_033803162.1"/>
</dbReference>